<keyword evidence="1 2" id="KW-0694">RNA-binding</keyword>
<dbReference type="GO" id="GO:0006396">
    <property type="term" value="P:RNA processing"/>
    <property type="evidence" value="ECO:0007669"/>
    <property type="project" value="InterPro"/>
</dbReference>
<dbReference type="GO" id="GO:0004525">
    <property type="term" value="F:ribonuclease III activity"/>
    <property type="evidence" value="ECO:0007669"/>
    <property type="project" value="InterPro"/>
</dbReference>
<dbReference type="SMART" id="SM00358">
    <property type="entry name" value="DSRM"/>
    <property type="match status" value="1"/>
</dbReference>
<sequence length="294" mass="32255">MDSELPPAPIIDGEAMLEIFVHKSIKFPGMPMNLDSPYGDGVRLATLGSKMLEAAYAYILFQKRPMVKAEEIESELSKLPKLVEKWVEGYKWREKVRHAAGVDMTDPKETRHLMDAYVGAVCVGGGFAAVLNWVARLVDPQAPAQFPEPETKRVKVEQPASHGYYSPYAPPSAPYSQGAYNPYAPPQQPAAPPPPMPMIPPPPLPTHNPLAPGQPQSAFLPLFNQTAQQRRLEVQYPAQFTGPAHAGRWTVQCLVNGIEKGVGTGASKQLAKEEAARQAYHAMGWAPRSCFLHP</sequence>
<feature type="region of interest" description="Disordered" evidence="3">
    <location>
        <begin position="178"/>
        <end position="198"/>
    </location>
</feature>
<evidence type="ECO:0000259" key="4">
    <source>
        <dbReference type="PROSITE" id="PS50137"/>
    </source>
</evidence>
<feature type="compositionally biased region" description="Pro residues" evidence="3">
    <location>
        <begin position="183"/>
        <end position="198"/>
    </location>
</feature>
<feature type="domain" description="DRBM" evidence="4">
    <location>
        <begin position="218"/>
        <end position="285"/>
    </location>
</feature>
<evidence type="ECO:0000256" key="3">
    <source>
        <dbReference type="SAM" id="MobiDB-lite"/>
    </source>
</evidence>
<reference evidence="5 6" key="1">
    <citation type="journal article" date="2018" name="Biotechnol. Biofuels">
        <title>Integrative visual omics of the white-rot fungus Polyporus brumalis exposes the biotechnological potential of its oxidative enzymes for delignifying raw plant biomass.</title>
        <authorList>
            <person name="Miyauchi S."/>
            <person name="Rancon A."/>
            <person name="Drula E."/>
            <person name="Hage H."/>
            <person name="Chaduli D."/>
            <person name="Favel A."/>
            <person name="Grisel S."/>
            <person name="Henrissat B."/>
            <person name="Herpoel-Gimbert I."/>
            <person name="Ruiz-Duenas F.J."/>
            <person name="Chevret D."/>
            <person name="Hainaut M."/>
            <person name="Lin J."/>
            <person name="Wang M."/>
            <person name="Pangilinan J."/>
            <person name="Lipzen A."/>
            <person name="Lesage-Meessen L."/>
            <person name="Navarro D."/>
            <person name="Riley R."/>
            <person name="Grigoriev I.V."/>
            <person name="Zhou S."/>
            <person name="Raouche S."/>
            <person name="Rosso M.N."/>
        </authorList>
    </citation>
    <scope>NUCLEOTIDE SEQUENCE [LARGE SCALE GENOMIC DNA]</scope>
    <source>
        <strain evidence="5 6">BRFM 1820</strain>
    </source>
</reference>
<dbReference type="Gene3D" id="1.10.1520.10">
    <property type="entry name" value="Ribonuclease III domain"/>
    <property type="match status" value="1"/>
</dbReference>
<evidence type="ECO:0000256" key="2">
    <source>
        <dbReference type="PROSITE-ProRule" id="PRU00266"/>
    </source>
</evidence>
<dbReference type="GO" id="GO:0003723">
    <property type="term" value="F:RNA binding"/>
    <property type="evidence" value="ECO:0007669"/>
    <property type="project" value="UniProtKB-UniRule"/>
</dbReference>
<evidence type="ECO:0000256" key="1">
    <source>
        <dbReference type="ARBA" id="ARBA00022884"/>
    </source>
</evidence>
<dbReference type="OrthoDB" id="2392202at2759"/>
<dbReference type="Pfam" id="PF00035">
    <property type="entry name" value="dsrm"/>
    <property type="match status" value="1"/>
</dbReference>
<dbReference type="SUPFAM" id="SSF69065">
    <property type="entry name" value="RNase III domain-like"/>
    <property type="match status" value="1"/>
</dbReference>
<dbReference type="Proteomes" id="UP000256964">
    <property type="component" value="Unassembled WGS sequence"/>
</dbReference>
<dbReference type="AlphaFoldDB" id="A0A371DEW0"/>
<keyword evidence="6" id="KW-1185">Reference proteome</keyword>
<dbReference type="PROSITE" id="PS50137">
    <property type="entry name" value="DS_RBD"/>
    <property type="match status" value="1"/>
</dbReference>
<accession>A0A371DEW0</accession>
<organism evidence="5 6">
    <name type="scientific">Lentinus brumalis</name>
    <dbReference type="NCBI Taxonomy" id="2498619"/>
    <lineage>
        <taxon>Eukaryota</taxon>
        <taxon>Fungi</taxon>
        <taxon>Dikarya</taxon>
        <taxon>Basidiomycota</taxon>
        <taxon>Agaricomycotina</taxon>
        <taxon>Agaricomycetes</taxon>
        <taxon>Polyporales</taxon>
        <taxon>Polyporaceae</taxon>
        <taxon>Lentinus</taxon>
    </lineage>
</organism>
<proteinExistence type="predicted"/>
<evidence type="ECO:0000313" key="6">
    <source>
        <dbReference type="Proteomes" id="UP000256964"/>
    </source>
</evidence>
<dbReference type="InterPro" id="IPR036389">
    <property type="entry name" value="RNase_III_sf"/>
</dbReference>
<dbReference type="EMBL" id="KZ857396">
    <property type="protein sequence ID" value="RDX51094.1"/>
    <property type="molecule type" value="Genomic_DNA"/>
</dbReference>
<gene>
    <name evidence="5" type="ORF">OH76DRAFT_1347482</name>
</gene>
<dbReference type="STRING" id="139420.A0A371DEW0"/>
<evidence type="ECO:0000313" key="5">
    <source>
        <dbReference type="EMBL" id="RDX51094.1"/>
    </source>
</evidence>
<dbReference type="SUPFAM" id="SSF54768">
    <property type="entry name" value="dsRNA-binding domain-like"/>
    <property type="match status" value="1"/>
</dbReference>
<dbReference type="InterPro" id="IPR014720">
    <property type="entry name" value="dsRBD_dom"/>
</dbReference>
<dbReference type="Gene3D" id="3.30.160.20">
    <property type="match status" value="1"/>
</dbReference>
<protein>
    <recommendedName>
        <fullName evidence="4">DRBM domain-containing protein</fullName>
    </recommendedName>
</protein>
<name>A0A371DEW0_9APHY</name>